<evidence type="ECO:0000313" key="2">
    <source>
        <dbReference type="EMBL" id="KAL1259467.1"/>
    </source>
</evidence>
<evidence type="ECO:0000256" key="1">
    <source>
        <dbReference type="SAM" id="Phobius"/>
    </source>
</evidence>
<keyword evidence="1" id="KW-1133">Transmembrane helix</keyword>
<sequence length="177" mass="20058">MKARNYQNKSKVESEIPASVEQNGGFLFPDFAHFQVSHPSFLLLRVPLLLYSSPSRISRFCQSTLLSPALFFYPLLLSLSLSLPLSAFSSFLLTDTSLFRFLPFFTDKCREAGEGEGNLHRKESKTRVLQVKKGPLNEKQAIPVCDTQLREREKAALSRFLHPSEETEILEALKAVH</sequence>
<name>A0ABR3M6G7_9TELE</name>
<gene>
    <name evidence="2" type="ORF">QQF64_010044</name>
</gene>
<keyword evidence="1" id="KW-0472">Membrane</keyword>
<reference evidence="2 3" key="1">
    <citation type="submission" date="2023-09" db="EMBL/GenBank/DDBJ databases">
        <authorList>
            <person name="Wang M."/>
        </authorList>
    </citation>
    <scope>NUCLEOTIDE SEQUENCE [LARGE SCALE GENOMIC DNA]</scope>
    <source>
        <strain evidence="2">GT-2023</strain>
        <tissue evidence="2">Liver</tissue>
    </source>
</reference>
<evidence type="ECO:0000313" key="3">
    <source>
        <dbReference type="Proteomes" id="UP001558613"/>
    </source>
</evidence>
<keyword evidence="3" id="KW-1185">Reference proteome</keyword>
<comment type="caution">
    <text evidence="2">The sequence shown here is derived from an EMBL/GenBank/DDBJ whole genome shotgun (WGS) entry which is preliminary data.</text>
</comment>
<proteinExistence type="predicted"/>
<keyword evidence="1" id="KW-0812">Transmembrane</keyword>
<protein>
    <submittedName>
        <fullName evidence="2">Uncharacterized protein</fullName>
    </submittedName>
</protein>
<organism evidence="2 3">
    <name type="scientific">Cirrhinus molitorella</name>
    <name type="common">mud carp</name>
    <dbReference type="NCBI Taxonomy" id="172907"/>
    <lineage>
        <taxon>Eukaryota</taxon>
        <taxon>Metazoa</taxon>
        <taxon>Chordata</taxon>
        <taxon>Craniata</taxon>
        <taxon>Vertebrata</taxon>
        <taxon>Euteleostomi</taxon>
        <taxon>Actinopterygii</taxon>
        <taxon>Neopterygii</taxon>
        <taxon>Teleostei</taxon>
        <taxon>Ostariophysi</taxon>
        <taxon>Cypriniformes</taxon>
        <taxon>Cyprinidae</taxon>
        <taxon>Labeoninae</taxon>
        <taxon>Labeonini</taxon>
        <taxon>Cirrhinus</taxon>
    </lineage>
</organism>
<dbReference type="EMBL" id="JAYMGO010000016">
    <property type="protein sequence ID" value="KAL1259467.1"/>
    <property type="molecule type" value="Genomic_DNA"/>
</dbReference>
<accession>A0ABR3M6G7</accession>
<dbReference type="Proteomes" id="UP001558613">
    <property type="component" value="Unassembled WGS sequence"/>
</dbReference>
<feature type="transmembrane region" description="Helical" evidence="1">
    <location>
        <begin position="71"/>
        <end position="93"/>
    </location>
</feature>